<feature type="active site" description="Proton donor/acceptor" evidence="8">
    <location>
        <position position="184"/>
    </location>
</feature>
<dbReference type="GO" id="GO:0009252">
    <property type="term" value="P:peptidoglycan biosynthetic process"/>
    <property type="evidence" value="ECO:0007669"/>
    <property type="project" value="UniProtKB-UniRule"/>
</dbReference>
<dbReference type="GO" id="GO:0008360">
    <property type="term" value="P:regulation of cell shape"/>
    <property type="evidence" value="ECO:0007669"/>
    <property type="project" value="UniProtKB-KW"/>
</dbReference>
<dbReference type="PANTHER" id="PTHR21198:SF2">
    <property type="entry name" value="GLUTAMATE RACEMASE"/>
    <property type="match status" value="1"/>
</dbReference>
<feature type="binding site" evidence="8">
    <location>
        <begin position="42"/>
        <end position="43"/>
    </location>
    <ligand>
        <name>substrate</name>
    </ligand>
</feature>
<evidence type="ECO:0000256" key="4">
    <source>
        <dbReference type="ARBA" id="ARBA00022984"/>
    </source>
</evidence>
<feature type="binding site" evidence="8">
    <location>
        <begin position="74"/>
        <end position="75"/>
    </location>
    <ligand>
        <name>substrate</name>
    </ligand>
</feature>
<evidence type="ECO:0000256" key="8">
    <source>
        <dbReference type="HAMAP-Rule" id="MF_00258"/>
    </source>
</evidence>
<evidence type="ECO:0000256" key="6">
    <source>
        <dbReference type="ARBA" id="ARBA00023316"/>
    </source>
</evidence>
<dbReference type="Gene3D" id="3.40.50.1860">
    <property type="match status" value="2"/>
</dbReference>
<keyword evidence="5 8" id="KW-0413">Isomerase</keyword>
<reference evidence="9 10" key="1">
    <citation type="submission" date="2019-03" db="EMBL/GenBank/DDBJ databases">
        <title>Genomic Encyclopedia of Type Strains, Phase IV (KMG-IV): sequencing the most valuable type-strain genomes for metagenomic binning, comparative biology and taxonomic classification.</title>
        <authorList>
            <person name="Goeker M."/>
        </authorList>
    </citation>
    <scope>NUCLEOTIDE SEQUENCE [LARGE SCALE GENOMIC DNA]</scope>
    <source>
        <strain evidence="9 10">DSM 24176</strain>
    </source>
</reference>
<feature type="binding site" evidence="8">
    <location>
        <begin position="10"/>
        <end position="11"/>
    </location>
    <ligand>
        <name>substrate</name>
    </ligand>
</feature>
<dbReference type="Pfam" id="PF01177">
    <property type="entry name" value="Asp_Glu_race"/>
    <property type="match status" value="1"/>
</dbReference>
<dbReference type="SUPFAM" id="SSF53681">
    <property type="entry name" value="Aspartate/glutamate racemase"/>
    <property type="match status" value="2"/>
</dbReference>
<organism evidence="9 10">
    <name type="scientific">Natranaerovirga hydrolytica</name>
    <dbReference type="NCBI Taxonomy" id="680378"/>
    <lineage>
        <taxon>Bacteria</taxon>
        <taxon>Bacillati</taxon>
        <taxon>Bacillota</taxon>
        <taxon>Clostridia</taxon>
        <taxon>Lachnospirales</taxon>
        <taxon>Natranaerovirgaceae</taxon>
        <taxon>Natranaerovirga</taxon>
    </lineage>
</organism>
<dbReference type="EC" id="5.1.1.3" evidence="2 8"/>
<dbReference type="GO" id="GO:0008881">
    <property type="term" value="F:glutamate racemase activity"/>
    <property type="evidence" value="ECO:0007669"/>
    <property type="project" value="UniProtKB-UniRule"/>
</dbReference>
<dbReference type="InterPro" id="IPR015942">
    <property type="entry name" value="Asp/Glu/hydantoin_racemase"/>
</dbReference>
<dbReference type="PROSITE" id="PS00924">
    <property type="entry name" value="ASP_GLU_RACEMASE_2"/>
    <property type="match status" value="1"/>
</dbReference>
<dbReference type="HAMAP" id="MF_00258">
    <property type="entry name" value="Glu_racemase"/>
    <property type="match status" value="1"/>
</dbReference>
<evidence type="ECO:0000256" key="3">
    <source>
        <dbReference type="ARBA" id="ARBA00022960"/>
    </source>
</evidence>
<dbReference type="Proteomes" id="UP000294545">
    <property type="component" value="Unassembled WGS sequence"/>
</dbReference>
<keyword evidence="4 8" id="KW-0573">Peptidoglycan synthesis</keyword>
<keyword evidence="3 8" id="KW-0133">Cell shape</keyword>
<gene>
    <name evidence="8" type="primary">murI</name>
    <name evidence="9" type="ORF">EDC19_1486</name>
</gene>
<comment type="pathway">
    <text evidence="8">Cell wall biogenesis; peptidoglycan biosynthesis.</text>
</comment>
<dbReference type="FunFam" id="3.40.50.1860:FF:000002">
    <property type="entry name" value="Glutamate racemase"/>
    <property type="match status" value="1"/>
</dbReference>
<name>A0A4R1MLA6_9FIRM</name>
<evidence type="ECO:0000256" key="2">
    <source>
        <dbReference type="ARBA" id="ARBA00013090"/>
    </source>
</evidence>
<proteinExistence type="inferred from homology"/>
<dbReference type="UniPathway" id="UPA00219"/>
<dbReference type="InterPro" id="IPR033134">
    <property type="entry name" value="Asp/Glu_racemase_AS_2"/>
</dbReference>
<dbReference type="PANTHER" id="PTHR21198">
    <property type="entry name" value="GLUTAMATE RACEMASE"/>
    <property type="match status" value="1"/>
</dbReference>
<dbReference type="AlphaFoldDB" id="A0A4R1MLA6"/>
<protein>
    <recommendedName>
        <fullName evidence="7 8">Glutamate racemase</fullName>
        <ecNumber evidence="2 8">5.1.1.3</ecNumber>
    </recommendedName>
</protein>
<evidence type="ECO:0000256" key="7">
    <source>
        <dbReference type="ARBA" id="ARBA00070053"/>
    </source>
</evidence>
<sequence>MDTRPIGVFDSGVGGLTVAKEIMSLLPNEKVIYFGDTARVPYGNKSQHTIIKFSQQIVRFLIEKDVKAIVIACNTANAYALEAMQEIFNIPIIGVAQPGAQMAIQATKNNKIGIIGTEGTIQSKIYSKLIQSMNTDAHVYGKACPLFVPLVEEGLLNDSVTYEIANRYLRTLKEKQVDTIVLGCTHYPLIKTLLQEIMGESVNLVDPAFETAKNLKALLINQNRINENNNDKYNHYFYVSDRAEKFEHLAKIILNHPMMPVEQINIEDY</sequence>
<dbReference type="OrthoDB" id="9801055at2"/>
<comment type="similarity">
    <text evidence="8">Belongs to the aspartate/glutamate racemases family.</text>
</comment>
<evidence type="ECO:0000256" key="1">
    <source>
        <dbReference type="ARBA" id="ARBA00001602"/>
    </source>
</evidence>
<evidence type="ECO:0000313" key="10">
    <source>
        <dbReference type="Proteomes" id="UP000294545"/>
    </source>
</evidence>
<dbReference type="RefSeq" id="WP_132282206.1">
    <property type="nucleotide sequence ID" value="NZ_SMGQ01000012.1"/>
</dbReference>
<feature type="binding site" evidence="8">
    <location>
        <begin position="185"/>
        <end position="186"/>
    </location>
    <ligand>
        <name>substrate</name>
    </ligand>
</feature>
<keyword evidence="6 8" id="KW-0961">Cell wall biogenesis/degradation</keyword>
<evidence type="ECO:0000256" key="5">
    <source>
        <dbReference type="ARBA" id="ARBA00023235"/>
    </source>
</evidence>
<keyword evidence="10" id="KW-1185">Reference proteome</keyword>
<feature type="active site" description="Proton donor/acceptor" evidence="8">
    <location>
        <position position="73"/>
    </location>
</feature>
<evidence type="ECO:0000313" key="9">
    <source>
        <dbReference type="EMBL" id="TCK93295.1"/>
    </source>
</evidence>
<comment type="caution">
    <text evidence="9">The sequence shown here is derived from an EMBL/GenBank/DDBJ whole genome shotgun (WGS) entry which is preliminary data.</text>
</comment>
<dbReference type="GO" id="GO:0071555">
    <property type="term" value="P:cell wall organization"/>
    <property type="evidence" value="ECO:0007669"/>
    <property type="project" value="UniProtKB-KW"/>
</dbReference>
<accession>A0A4R1MLA6</accession>
<comment type="function">
    <text evidence="8">Provides the (R)-glutamate required for cell wall biosynthesis.</text>
</comment>
<comment type="catalytic activity">
    <reaction evidence="1 8">
        <text>L-glutamate = D-glutamate</text>
        <dbReference type="Rhea" id="RHEA:12813"/>
        <dbReference type="ChEBI" id="CHEBI:29985"/>
        <dbReference type="ChEBI" id="CHEBI:29986"/>
        <dbReference type="EC" id="5.1.1.3"/>
    </reaction>
</comment>
<dbReference type="NCBIfam" id="TIGR00067">
    <property type="entry name" value="glut_race"/>
    <property type="match status" value="1"/>
</dbReference>
<dbReference type="InterPro" id="IPR004391">
    <property type="entry name" value="Glu_race"/>
</dbReference>
<dbReference type="EMBL" id="SMGQ01000012">
    <property type="protein sequence ID" value="TCK93295.1"/>
    <property type="molecule type" value="Genomic_DNA"/>
</dbReference>
<dbReference type="InterPro" id="IPR001920">
    <property type="entry name" value="Asp/Glu_race"/>
</dbReference>